<proteinExistence type="predicted"/>
<dbReference type="Proteomes" id="UP000019141">
    <property type="component" value="Unassembled WGS sequence"/>
</dbReference>
<accession>W4LKM9</accession>
<gene>
    <name evidence="2" type="ORF">ETSY1_17950</name>
</gene>
<name>W4LKM9_ENTF1</name>
<sequence length="42" mass="4905">MCKTFAAGDCEGVQQMYASRFRHWQIGFFISGLSFYLISFLF</sequence>
<feature type="transmembrane region" description="Helical" evidence="1">
    <location>
        <begin position="24"/>
        <end position="41"/>
    </location>
</feature>
<dbReference type="AlphaFoldDB" id="W4LKM9"/>
<reference evidence="2 3" key="1">
    <citation type="journal article" date="2014" name="Nature">
        <title>An environmental bacterial taxon with a large and distinct metabolic repertoire.</title>
        <authorList>
            <person name="Wilson M.C."/>
            <person name="Mori T."/>
            <person name="Ruckert C."/>
            <person name="Uria A.R."/>
            <person name="Helf M.J."/>
            <person name="Takada K."/>
            <person name="Gernert C."/>
            <person name="Steffens U.A."/>
            <person name="Heycke N."/>
            <person name="Schmitt S."/>
            <person name="Rinke C."/>
            <person name="Helfrich E.J."/>
            <person name="Brachmann A.O."/>
            <person name="Gurgui C."/>
            <person name="Wakimoto T."/>
            <person name="Kracht M."/>
            <person name="Crusemann M."/>
            <person name="Hentschel U."/>
            <person name="Abe I."/>
            <person name="Matsunaga S."/>
            <person name="Kalinowski J."/>
            <person name="Takeyama H."/>
            <person name="Piel J."/>
        </authorList>
    </citation>
    <scope>NUCLEOTIDE SEQUENCE [LARGE SCALE GENOMIC DNA]</scope>
    <source>
        <strain evidence="3">TSY1</strain>
    </source>
</reference>
<keyword evidence="1" id="KW-0812">Transmembrane</keyword>
<keyword evidence="3" id="KW-1185">Reference proteome</keyword>
<protein>
    <submittedName>
        <fullName evidence="2">Uncharacterized protein</fullName>
    </submittedName>
</protein>
<dbReference type="EMBL" id="AZHW01000534">
    <property type="protein sequence ID" value="ETW98658.1"/>
    <property type="molecule type" value="Genomic_DNA"/>
</dbReference>
<evidence type="ECO:0000313" key="2">
    <source>
        <dbReference type="EMBL" id="ETW98658.1"/>
    </source>
</evidence>
<evidence type="ECO:0000256" key="1">
    <source>
        <dbReference type="SAM" id="Phobius"/>
    </source>
</evidence>
<evidence type="ECO:0000313" key="3">
    <source>
        <dbReference type="Proteomes" id="UP000019141"/>
    </source>
</evidence>
<keyword evidence="1" id="KW-0472">Membrane</keyword>
<comment type="caution">
    <text evidence="2">The sequence shown here is derived from an EMBL/GenBank/DDBJ whole genome shotgun (WGS) entry which is preliminary data.</text>
</comment>
<organism evidence="2 3">
    <name type="scientific">Entotheonella factor</name>
    <dbReference type="NCBI Taxonomy" id="1429438"/>
    <lineage>
        <taxon>Bacteria</taxon>
        <taxon>Pseudomonadati</taxon>
        <taxon>Nitrospinota/Tectimicrobiota group</taxon>
        <taxon>Candidatus Tectimicrobiota</taxon>
        <taxon>Candidatus Entotheonellia</taxon>
        <taxon>Candidatus Entotheonellales</taxon>
        <taxon>Candidatus Entotheonellaceae</taxon>
        <taxon>Candidatus Entotheonella</taxon>
    </lineage>
</organism>
<keyword evidence="1" id="KW-1133">Transmembrane helix</keyword>
<dbReference type="HOGENOM" id="CLU_3248780_0_0_7"/>